<dbReference type="Gene3D" id="3.40.50.1820">
    <property type="entry name" value="alpha/beta hydrolase"/>
    <property type="match status" value="1"/>
</dbReference>
<dbReference type="InterPro" id="IPR024499">
    <property type="entry name" value="Mbeg1-like"/>
</dbReference>
<keyword evidence="3" id="KW-1185">Reference proteome</keyword>
<dbReference type="Pfam" id="PF11187">
    <property type="entry name" value="Mbeg1-like"/>
    <property type="match status" value="1"/>
</dbReference>
<comment type="caution">
    <text evidence="2">The sequence shown here is derived from an EMBL/GenBank/DDBJ whole genome shotgun (WGS) entry which is preliminary data.</text>
</comment>
<evidence type="ECO:0008006" key="4">
    <source>
        <dbReference type="Google" id="ProtNLM"/>
    </source>
</evidence>
<dbReference type="InterPro" id="IPR029058">
    <property type="entry name" value="AB_hydrolase_fold"/>
</dbReference>
<gene>
    <name evidence="2" type="ORF">B5G21_04975</name>
</gene>
<name>A0A1Y3U3Z3_9ACTN</name>
<evidence type="ECO:0000313" key="2">
    <source>
        <dbReference type="EMBL" id="OUN43481.1"/>
    </source>
</evidence>
<feature type="region of interest" description="Disordered" evidence="1">
    <location>
        <begin position="393"/>
        <end position="422"/>
    </location>
</feature>
<dbReference type="RefSeq" id="WP_087186268.1">
    <property type="nucleotide sequence ID" value="NZ_NFHO01000004.1"/>
</dbReference>
<dbReference type="AlphaFoldDB" id="A0A1Y3U3Z3"/>
<evidence type="ECO:0000256" key="1">
    <source>
        <dbReference type="SAM" id="MobiDB-lite"/>
    </source>
</evidence>
<dbReference type="EMBL" id="NFHO01000004">
    <property type="protein sequence ID" value="OUN43481.1"/>
    <property type="molecule type" value="Genomic_DNA"/>
</dbReference>
<feature type="compositionally biased region" description="Low complexity" evidence="1">
    <location>
        <begin position="393"/>
        <end position="403"/>
    </location>
</feature>
<sequence length="422" mass="46418">MDKESKEQPAFAKRQAGGTFVTYVQTNFDSLDERPFGAVDSLVLSWLSYYRLPGRLLREVPGIASWKGAPVGELLRAEYFEEMLGNSWDPDGGRDLLFAVCANPRFRGMRIAGYRTAFDDATEEQFAAATFLLPDGSSYIAFRGTDSTLVGWKEDFNMAFQSPVPSQVSAQEYLEEAAAALDGPLYVGGHSKGGNLAVYAAIMCPHAQQDRIVRAFSHDGPGFNENFLRGKGFARMRDRIDKTLPRSSVFGMIFEDQEDYSIVDSTSFALMQHNPFSWVVDGAEFRCVERISAGARYVDSTLANWVAQVTPEERERFIDALFQVINATDATRFADIRDSWQESVPKMLAAAGEVDPETRSLITRTLGILARSATVGKVSDAAQRAKTAATKAAGAASSAMAKLPTPPLPRLRMPHKDETAES</sequence>
<protein>
    <recommendedName>
        <fullName evidence="4">DUF2974 domain-containing protein</fullName>
    </recommendedName>
</protein>
<accession>A0A1Y3U3Z3</accession>
<proteinExistence type="predicted"/>
<organism evidence="2 3">
    <name type="scientific">Enorma massiliensis</name>
    <dbReference type="NCBI Taxonomy" id="1472761"/>
    <lineage>
        <taxon>Bacteria</taxon>
        <taxon>Bacillati</taxon>
        <taxon>Actinomycetota</taxon>
        <taxon>Coriobacteriia</taxon>
        <taxon>Coriobacteriales</taxon>
        <taxon>Coriobacteriaceae</taxon>
        <taxon>Enorma</taxon>
    </lineage>
</organism>
<dbReference type="eggNOG" id="COG1073">
    <property type="taxonomic scope" value="Bacteria"/>
</dbReference>
<dbReference type="SUPFAM" id="SSF53474">
    <property type="entry name" value="alpha/beta-Hydrolases"/>
    <property type="match status" value="2"/>
</dbReference>
<dbReference type="Proteomes" id="UP000196560">
    <property type="component" value="Unassembled WGS sequence"/>
</dbReference>
<reference evidence="3" key="1">
    <citation type="submission" date="2017-04" db="EMBL/GenBank/DDBJ databases">
        <title>Function of individual gut microbiota members based on whole genome sequencing of pure cultures obtained from chicken caecum.</title>
        <authorList>
            <person name="Medvecky M."/>
            <person name="Cejkova D."/>
            <person name="Polansky O."/>
            <person name="Karasova D."/>
            <person name="Kubasova T."/>
            <person name="Cizek A."/>
            <person name="Rychlik I."/>
        </authorList>
    </citation>
    <scope>NUCLEOTIDE SEQUENCE [LARGE SCALE GENOMIC DNA]</scope>
    <source>
        <strain evidence="3">An70</strain>
    </source>
</reference>
<evidence type="ECO:0000313" key="3">
    <source>
        <dbReference type="Proteomes" id="UP000196560"/>
    </source>
</evidence>